<comment type="subcellular location">
    <subcellularLocation>
        <location evidence="1">Membrane</location>
        <topology evidence="1">Multi-pass membrane protein</topology>
    </subcellularLocation>
</comment>
<feature type="transmembrane region" description="Helical" evidence="5">
    <location>
        <begin position="435"/>
        <end position="452"/>
    </location>
</feature>
<reference evidence="6 7" key="1">
    <citation type="submission" date="2015-06" db="EMBL/GenBank/DDBJ databases">
        <title>Draft genome of the moderately acidophilic sulfate reducer Candidatus Desulfosporosinus acididurans strain M1.</title>
        <authorList>
            <person name="Poehlein A."/>
            <person name="Petzsch P."/>
            <person name="Johnson B.D."/>
            <person name="Schloemann M."/>
            <person name="Daniel R."/>
            <person name="Muehling M."/>
        </authorList>
    </citation>
    <scope>NUCLEOTIDE SEQUENCE [LARGE SCALE GENOMIC DNA]</scope>
    <source>
        <strain evidence="6 7">M1</strain>
    </source>
</reference>
<feature type="transmembrane region" description="Helical" evidence="5">
    <location>
        <begin position="169"/>
        <end position="190"/>
    </location>
</feature>
<comment type="caution">
    <text evidence="6">The sequence shown here is derived from an EMBL/GenBank/DDBJ whole genome shotgun (WGS) entry which is preliminary data.</text>
</comment>
<keyword evidence="7" id="KW-1185">Reference proteome</keyword>
<feature type="transmembrane region" description="Helical" evidence="5">
    <location>
        <begin position="245"/>
        <end position="268"/>
    </location>
</feature>
<feature type="transmembrane region" description="Helical" evidence="5">
    <location>
        <begin position="113"/>
        <end position="134"/>
    </location>
</feature>
<evidence type="ECO:0000256" key="5">
    <source>
        <dbReference type="SAM" id="Phobius"/>
    </source>
</evidence>
<feature type="transmembrane region" description="Helical" evidence="5">
    <location>
        <begin position="411"/>
        <end position="429"/>
    </location>
</feature>
<feature type="transmembrane region" description="Helical" evidence="5">
    <location>
        <begin position="211"/>
        <end position="233"/>
    </location>
</feature>
<dbReference type="Proteomes" id="UP000036356">
    <property type="component" value="Unassembled WGS sequence"/>
</dbReference>
<dbReference type="CDD" id="cd13128">
    <property type="entry name" value="MATE_Wzx_like"/>
    <property type="match status" value="1"/>
</dbReference>
<keyword evidence="4 5" id="KW-0472">Membrane</keyword>
<evidence type="ECO:0000256" key="3">
    <source>
        <dbReference type="ARBA" id="ARBA00022989"/>
    </source>
</evidence>
<dbReference type="PATRIC" id="fig|476652.3.peg.862"/>
<keyword evidence="2 5" id="KW-0812">Transmembrane</keyword>
<feature type="transmembrane region" description="Helical" evidence="5">
    <location>
        <begin position="321"/>
        <end position="340"/>
    </location>
</feature>
<evidence type="ECO:0000313" key="6">
    <source>
        <dbReference type="EMBL" id="KLU66907.1"/>
    </source>
</evidence>
<feature type="transmembrane region" description="Helical" evidence="5">
    <location>
        <begin position="377"/>
        <end position="399"/>
    </location>
</feature>
<dbReference type="InterPro" id="IPR052556">
    <property type="entry name" value="PolySynth_Transporter"/>
</dbReference>
<dbReference type="AlphaFoldDB" id="A0A0J1FUA8"/>
<dbReference type="GO" id="GO:0016020">
    <property type="term" value="C:membrane"/>
    <property type="evidence" value="ECO:0007669"/>
    <property type="project" value="UniProtKB-SubCell"/>
</dbReference>
<proteinExistence type="predicted"/>
<organism evidence="6 7">
    <name type="scientific">Desulfosporosinus acididurans</name>
    <dbReference type="NCBI Taxonomy" id="476652"/>
    <lineage>
        <taxon>Bacteria</taxon>
        <taxon>Bacillati</taxon>
        <taxon>Bacillota</taxon>
        <taxon>Clostridia</taxon>
        <taxon>Eubacteriales</taxon>
        <taxon>Desulfitobacteriaceae</taxon>
        <taxon>Desulfosporosinus</taxon>
    </lineage>
</organism>
<feature type="transmembrane region" description="Helical" evidence="5">
    <location>
        <begin position="78"/>
        <end position="101"/>
    </location>
</feature>
<feature type="transmembrane region" description="Helical" evidence="5">
    <location>
        <begin position="352"/>
        <end position="371"/>
    </location>
</feature>
<sequence>MELRLVLKNAAALSLASVLSKAITAVVAIAVTRYLGPDIYGEYNSALAFVSTFILFVDFGLSNYMVQEGSVDESVLPLYLGNTLAFKTFTSLAIYALMLILMPAKFDLAIRNMVIVFGVASALNALDSSVYNYFQAKQQMYYAAVYQFLSTFLIGLLTIMVVLGKGNVLMITFAQLAATLLVSILLYIHLRRSIRLKFNGRLLVKMLRKGLPFGAAAIFLYVYFQIDMFMLTLMSSNREIGIYSASYRLIAVLLFIPGILTSVIYPILFQLGVESRDKHRETIEKIFKVLSAVGIPGSVLLFVLANPLLSWLYHYRYQETIPIMMILCWFFALECLSFSLGDILTTTNRQWTRAWIQGGAALLNIGINLYAIPRYGIYGASVATLITELYIFVMYYGVVRLKVYKVRIWRQLPIIVLASAVMAAVAHFLRHLHPLLSGGIAGIIYLVILISLDRDFQRIGGYVWRQARRAL</sequence>
<feature type="transmembrane region" description="Helical" evidence="5">
    <location>
        <begin position="141"/>
        <end position="163"/>
    </location>
</feature>
<dbReference type="InterPro" id="IPR002797">
    <property type="entry name" value="Polysacc_synth"/>
</dbReference>
<name>A0A0J1FUA8_9FIRM</name>
<keyword evidence="3 5" id="KW-1133">Transmembrane helix</keyword>
<gene>
    <name evidence="6" type="ORF">DEAC_c08410</name>
</gene>
<protein>
    <submittedName>
        <fullName evidence="6">Colanic acid exporter</fullName>
    </submittedName>
</protein>
<feature type="transmembrane region" description="Helical" evidence="5">
    <location>
        <begin position="44"/>
        <end position="66"/>
    </location>
</feature>
<evidence type="ECO:0000256" key="1">
    <source>
        <dbReference type="ARBA" id="ARBA00004141"/>
    </source>
</evidence>
<dbReference type="STRING" id="476652.DEAC_c08410"/>
<dbReference type="EMBL" id="LDZY01000003">
    <property type="protein sequence ID" value="KLU66907.1"/>
    <property type="molecule type" value="Genomic_DNA"/>
</dbReference>
<evidence type="ECO:0000313" key="7">
    <source>
        <dbReference type="Proteomes" id="UP000036356"/>
    </source>
</evidence>
<dbReference type="PANTHER" id="PTHR43424:SF1">
    <property type="entry name" value="LOCUS PUTATIVE PROTEIN 1-RELATED"/>
    <property type="match status" value="1"/>
</dbReference>
<dbReference type="PANTHER" id="PTHR43424">
    <property type="entry name" value="LOCUS PUTATIVE PROTEIN 1-RELATED"/>
    <property type="match status" value="1"/>
</dbReference>
<dbReference type="RefSeq" id="WP_047808775.1">
    <property type="nucleotide sequence ID" value="NZ_LDZY01000003.1"/>
</dbReference>
<evidence type="ECO:0000256" key="2">
    <source>
        <dbReference type="ARBA" id="ARBA00022692"/>
    </source>
</evidence>
<evidence type="ECO:0000256" key="4">
    <source>
        <dbReference type="ARBA" id="ARBA00023136"/>
    </source>
</evidence>
<accession>A0A0J1FUA8</accession>
<feature type="transmembrane region" description="Helical" evidence="5">
    <location>
        <begin position="289"/>
        <end position="309"/>
    </location>
</feature>
<dbReference type="Pfam" id="PF01943">
    <property type="entry name" value="Polysacc_synt"/>
    <property type="match status" value="1"/>
</dbReference>